<organism evidence="1">
    <name type="scientific">Albugo laibachii Nc14</name>
    <dbReference type="NCBI Taxonomy" id="890382"/>
    <lineage>
        <taxon>Eukaryota</taxon>
        <taxon>Sar</taxon>
        <taxon>Stramenopiles</taxon>
        <taxon>Oomycota</taxon>
        <taxon>Peronosporomycetes</taxon>
        <taxon>Albuginales</taxon>
        <taxon>Albuginaceae</taxon>
        <taxon>Albugo</taxon>
    </lineage>
</organism>
<dbReference type="HOGENOM" id="CLU_1681129_0_0_1"/>
<accession>F0WNV9</accession>
<reference evidence="1" key="1">
    <citation type="journal article" date="2011" name="PLoS Biol.">
        <title>Gene gain and loss during evolution of obligate parasitism in the white rust pathogen of Arabidopsis thaliana.</title>
        <authorList>
            <person name="Kemen E."/>
            <person name="Gardiner A."/>
            <person name="Schultz-Larsen T."/>
            <person name="Kemen A.C."/>
            <person name="Balmuth A.L."/>
            <person name="Robert-Seilaniantz A."/>
            <person name="Bailey K."/>
            <person name="Holub E."/>
            <person name="Studholme D.J."/>
            <person name="Maclean D."/>
            <person name="Jones J.D."/>
        </authorList>
    </citation>
    <scope>NUCLEOTIDE SEQUENCE</scope>
</reference>
<protein>
    <submittedName>
        <fullName evidence="1">AlNc14C176G8114 protein</fullName>
    </submittedName>
</protein>
<evidence type="ECO:0000313" key="1">
    <source>
        <dbReference type="EMBL" id="CCA23002.1"/>
    </source>
</evidence>
<gene>
    <name evidence="1" type="primary">AlNc14C176G8114</name>
    <name evidence="1" type="ORF">ALNC14_091450</name>
</gene>
<name>F0WNV9_9STRA</name>
<dbReference type="EMBL" id="FR824221">
    <property type="protein sequence ID" value="CCA23002.1"/>
    <property type="molecule type" value="Genomic_DNA"/>
</dbReference>
<reference evidence="1" key="2">
    <citation type="submission" date="2011-02" db="EMBL/GenBank/DDBJ databases">
        <authorList>
            <person name="MacLean D."/>
        </authorList>
    </citation>
    <scope>NUCLEOTIDE SEQUENCE</scope>
</reference>
<proteinExistence type="predicted"/>
<sequence>MEIETPLSPVLISSNQPAAMEVDDIIASPPPNPVEQAPVIGPRPTLADILKVHEVIRKDKALKKATFKIEMPNPLAADLRAIEQIFEAGRPTWEVLFARLEAAQPFQIPRAKFSVVLETGQALVRTSPSQILQSFVRDHGNKSLAELFAKKNWSNFKNTWW</sequence>
<dbReference type="AlphaFoldDB" id="F0WNV9"/>